<evidence type="ECO:0000313" key="1">
    <source>
        <dbReference type="EMBL" id="SDF12048.1"/>
    </source>
</evidence>
<dbReference type="Gene3D" id="2.40.70.10">
    <property type="entry name" value="Acid Proteases"/>
    <property type="match status" value="1"/>
</dbReference>
<dbReference type="Proteomes" id="UP000199321">
    <property type="component" value="Unassembled WGS sequence"/>
</dbReference>
<dbReference type="EMBL" id="FNBA01000006">
    <property type="protein sequence ID" value="SDF12048.1"/>
    <property type="molecule type" value="Genomic_DNA"/>
</dbReference>
<evidence type="ECO:0000313" key="2">
    <source>
        <dbReference type="Proteomes" id="UP000199321"/>
    </source>
</evidence>
<dbReference type="GO" id="GO:0006508">
    <property type="term" value="P:proteolysis"/>
    <property type="evidence" value="ECO:0007669"/>
    <property type="project" value="UniProtKB-KW"/>
</dbReference>
<dbReference type="AlphaFoldDB" id="A0A1G7IHI8"/>
<dbReference type="RefSeq" id="WP_093145096.1">
    <property type="nucleotide sequence ID" value="NZ_BMWO01000006.1"/>
</dbReference>
<accession>A0A1G7IHI8</accession>
<proteinExistence type="predicted"/>
<dbReference type="CDD" id="cd05483">
    <property type="entry name" value="retropepsin_like_bacteria"/>
    <property type="match status" value="1"/>
</dbReference>
<dbReference type="InterPro" id="IPR021109">
    <property type="entry name" value="Peptidase_aspartic_dom_sf"/>
</dbReference>
<sequence length="420" mass="47736">MKIKLIFQFTLIVFTVSSCSNTSEEYNEIYQHILEKDFFQADSLFNLNKKDLGKINQKVLQAKIDNAFNQNERSQSNIKYILEQSSNLPDSTIIDLYKTKIDNEFKLYEYNSAKESLKKLLENYKRHFNKEELEDLKNDLNMYSALETIPFQKINKTKELHIQMTKDIAGLNNLPVHTKKDSSQFIFDTGANLSVVSETTSQKLGIEILLNSTINVNALTGGSVKARLGWAREINIENITLNNVVFLVFKNADLAFPSINYQINGILGYPVIAALGEIQIGKEGVFKVPKVTPTNSKDRNLALDILTPITKVDDLLYTFDTGAASTMLYPVYYQLNKASIEKKYIKESIQLGGAGGVINYQGFHFPHTIDAFDKKITLETILLIDMKQKHHRIMGNLGQDYLGQFGTMILNFRSMHISLQ</sequence>
<organism evidence="1 2">
    <name type="scientific">Ulvibacter litoralis</name>
    <dbReference type="NCBI Taxonomy" id="227084"/>
    <lineage>
        <taxon>Bacteria</taxon>
        <taxon>Pseudomonadati</taxon>
        <taxon>Bacteroidota</taxon>
        <taxon>Flavobacteriia</taxon>
        <taxon>Flavobacteriales</taxon>
        <taxon>Flavobacteriaceae</taxon>
        <taxon>Ulvibacter</taxon>
    </lineage>
</organism>
<dbReference type="SUPFAM" id="SSF50630">
    <property type="entry name" value="Acid proteases"/>
    <property type="match status" value="1"/>
</dbReference>
<dbReference type="GO" id="GO:0008233">
    <property type="term" value="F:peptidase activity"/>
    <property type="evidence" value="ECO:0007669"/>
    <property type="project" value="UniProtKB-KW"/>
</dbReference>
<name>A0A1G7IHI8_9FLAO</name>
<dbReference type="Pfam" id="PF13650">
    <property type="entry name" value="Asp_protease_2"/>
    <property type="match status" value="1"/>
</dbReference>
<gene>
    <name evidence="1" type="ORF">SAMN05421855_1068</name>
</gene>
<dbReference type="OrthoDB" id="622881at2"/>
<keyword evidence="1" id="KW-0378">Hydrolase</keyword>
<keyword evidence="2" id="KW-1185">Reference proteome</keyword>
<reference evidence="1 2" key="1">
    <citation type="submission" date="2016-10" db="EMBL/GenBank/DDBJ databases">
        <authorList>
            <person name="de Groot N.N."/>
        </authorList>
    </citation>
    <scope>NUCLEOTIDE SEQUENCE [LARGE SCALE GENOMIC DNA]</scope>
    <source>
        <strain evidence="1 2">DSM 16195</strain>
    </source>
</reference>
<dbReference type="PROSITE" id="PS51257">
    <property type="entry name" value="PROKAR_LIPOPROTEIN"/>
    <property type="match status" value="1"/>
</dbReference>
<protein>
    <submittedName>
        <fullName evidence="1">Aspartyl protease</fullName>
    </submittedName>
</protein>
<dbReference type="InterPro" id="IPR034122">
    <property type="entry name" value="Retropepsin-like_bacterial"/>
</dbReference>
<keyword evidence="1" id="KW-0645">Protease</keyword>